<keyword evidence="3" id="KW-0256">Endoplasmic reticulum</keyword>
<evidence type="ECO:0000256" key="11">
    <source>
        <dbReference type="ARBA" id="ARBA00093619"/>
    </source>
</evidence>
<evidence type="ECO:0000256" key="1">
    <source>
        <dbReference type="ARBA" id="ARBA00004477"/>
    </source>
</evidence>
<dbReference type="PANTHER" id="PTHR13304:SF0">
    <property type="entry name" value="GLYCOSYLPHOSPHATIDYLINOSITOL ANCHOR ATTACHMENT 1 PROTEIN"/>
    <property type="match status" value="1"/>
</dbReference>
<evidence type="ECO:0000256" key="5">
    <source>
        <dbReference type="ARBA" id="ARBA00023136"/>
    </source>
</evidence>
<evidence type="ECO:0000313" key="15">
    <source>
        <dbReference type="Proteomes" id="UP000242188"/>
    </source>
</evidence>
<dbReference type="STRING" id="6573.A0A210PIM8"/>
<dbReference type="PIRSF" id="PIRSF036762">
    <property type="entry name" value="GAA1"/>
    <property type="match status" value="1"/>
</dbReference>
<keyword evidence="7" id="KW-0325">Glycoprotein</keyword>
<evidence type="ECO:0000256" key="12">
    <source>
        <dbReference type="ARBA" id="ARBA00093661"/>
    </source>
</evidence>
<feature type="transmembrane region" description="Helical" evidence="13">
    <location>
        <begin position="20"/>
        <end position="41"/>
    </location>
</feature>
<comment type="subunit">
    <text evidence="10">Heteropentamer. Part of the GPI-anchor transamidase complex, consisting of PIGK, PIGT, PIGS, PIGU and GAA1. Interacts with PIGK.</text>
</comment>
<keyword evidence="15" id="KW-1185">Reference proteome</keyword>
<dbReference type="Gene3D" id="3.40.630.10">
    <property type="entry name" value="Zn peptidases"/>
    <property type="match status" value="1"/>
</dbReference>
<comment type="subcellular location">
    <subcellularLocation>
        <location evidence="1">Endoplasmic reticulum membrane</location>
        <topology evidence="1">Multi-pass membrane protein</topology>
    </subcellularLocation>
</comment>
<evidence type="ECO:0000256" key="3">
    <source>
        <dbReference type="ARBA" id="ARBA00022824"/>
    </source>
</evidence>
<dbReference type="Proteomes" id="UP000242188">
    <property type="component" value="Unassembled WGS sequence"/>
</dbReference>
<dbReference type="FunFam" id="3.40.630.10:FF:000047">
    <property type="entry name" value="Glycosylphosphatidylinositol anchor attachment 1 protein"/>
    <property type="match status" value="1"/>
</dbReference>
<keyword evidence="6" id="KW-1015">Disulfide bond</keyword>
<protein>
    <recommendedName>
        <fullName evidence="11">GPI-anchor transamidase component GPAA1</fullName>
    </recommendedName>
    <alternativeName>
        <fullName evidence="8">GAA1 protein homolog</fullName>
    </alternativeName>
    <alternativeName>
        <fullName evidence="12">Glycosylphosphatidylinositol anchor attachment 1 protein</fullName>
    </alternativeName>
</protein>
<dbReference type="OrthoDB" id="445301at2759"/>
<comment type="caution">
    <text evidence="14">The sequence shown here is derived from an EMBL/GenBank/DDBJ whole genome shotgun (WGS) entry which is preliminary data.</text>
</comment>
<dbReference type="Pfam" id="PF04114">
    <property type="entry name" value="Gaa1"/>
    <property type="match status" value="1"/>
</dbReference>
<dbReference type="GO" id="GO:0042765">
    <property type="term" value="C:GPI-anchor transamidase complex"/>
    <property type="evidence" value="ECO:0007669"/>
    <property type="project" value="InterPro"/>
</dbReference>
<keyword evidence="2 13" id="KW-0812">Transmembrane</keyword>
<keyword evidence="5 13" id="KW-0472">Membrane</keyword>
<evidence type="ECO:0000256" key="13">
    <source>
        <dbReference type="SAM" id="Phobius"/>
    </source>
</evidence>
<feature type="transmembrane region" description="Helical" evidence="13">
    <location>
        <begin position="465"/>
        <end position="484"/>
    </location>
</feature>
<feature type="transmembrane region" description="Helical" evidence="13">
    <location>
        <begin position="587"/>
        <end position="607"/>
    </location>
</feature>
<evidence type="ECO:0000256" key="9">
    <source>
        <dbReference type="ARBA" id="ARBA00093336"/>
    </source>
</evidence>
<name>A0A210PIM8_MIZYE</name>
<evidence type="ECO:0000256" key="6">
    <source>
        <dbReference type="ARBA" id="ARBA00023157"/>
    </source>
</evidence>
<evidence type="ECO:0000256" key="8">
    <source>
        <dbReference type="ARBA" id="ARBA00083563"/>
    </source>
</evidence>
<evidence type="ECO:0000256" key="7">
    <source>
        <dbReference type="ARBA" id="ARBA00023180"/>
    </source>
</evidence>
<dbReference type="GO" id="GO:0016255">
    <property type="term" value="P:attachment of GPI anchor to protein"/>
    <property type="evidence" value="ECO:0007669"/>
    <property type="project" value="TreeGrafter"/>
</dbReference>
<evidence type="ECO:0000256" key="4">
    <source>
        <dbReference type="ARBA" id="ARBA00022989"/>
    </source>
</evidence>
<organism evidence="14 15">
    <name type="scientific">Mizuhopecten yessoensis</name>
    <name type="common">Japanese scallop</name>
    <name type="synonym">Patinopecten yessoensis</name>
    <dbReference type="NCBI Taxonomy" id="6573"/>
    <lineage>
        <taxon>Eukaryota</taxon>
        <taxon>Metazoa</taxon>
        <taxon>Spiralia</taxon>
        <taxon>Lophotrochozoa</taxon>
        <taxon>Mollusca</taxon>
        <taxon>Bivalvia</taxon>
        <taxon>Autobranchia</taxon>
        <taxon>Pteriomorphia</taxon>
        <taxon>Pectinida</taxon>
        <taxon>Pectinoidea</taxon>
        <taxon>Pectinidae</taxon>
        <taxon>Mizuhopecten</taxon>
    </lineage>
</organism>
<gene>
    <name evidence="14" type="ORF">KP79_PYT13534</name>
</gene>
<feature type="transmembrane region" description="Helical" evidence="13">
    <location>
        <begin position="380"/>
        <end position="400"/>
    </location>
</feature>
<feature type="transmembrane region" description="Helical" evidence="13">
    <location>
        <begin position="504"/>
        <end position="522"/>
    </location>
</feature>
<dbReference type="SUPFAM" id="SSF53187">
    <property type="entry name" value="Zn-dependent exopeptidases"/>
    <property type="match status" value="1"/>
</dbReference>
<dbReference type="EMBL" id="NEDP02076635">
    <property type="protein sequence ID" value="OWF36351.1"/>
    <property type="molecule type" value="Genomic_DNA"/>
</dbReference>
<feature type="transmembrane region" description="Helical" evidence="13">
    <location>
        <begin position="534"/>
        <end position="554"/>
    </location>
</feature>
<proteinExistence type="predicted"/>
<keyword evidence="4 13" id="KW-1133">Transmembrane helix</keyword>
<accession>A0A210PIM8</accession>
<comment type="function">
    <text evidence="9">Component of the glycosylphosphatidylinositol-anchor (GPI-anchor) transamidase (GPI-T) complex that catalyzes the formation of the linkage between a proprotein and a GPI-anchor and participates in GPI anchored protein biosynthesis. Binds GPI-anchor.</text>
</comment>
<dbReference type="PANTHER" id="PTHR13304">
    <property type="entry name" value="GLYCOSYLPHOSPHATIDYLINOSITOL ANCHOR ATTACHMENT 1 PROTEIN"/>
    <property type="match status" value="1"/>
</dbReference>
<dbReference type="AlphaFoldDB" id="A0A210PIM8"/>
<evidence type="ECO:0000313" key="14">
    <source>
        <dbReference type="EMBL" id="OWF36351.1"/>
    </source>
</evidence>
<evidence type="ECO:0000256" key="2">
    <source>
        <dbReference type="ARBA" id="ARBA00022692"/>
    </source>
</evidence>
<evidence type="ECO:0000256" key="10">
    <source>
        <dbReference type="ARBA" id="ARBA00093557"/>
    </source>
</evidence>
<sequence>MGILSNPQQRQKIVDIIAKYNNALCFVCYVAGVAWFLALAYPPMSASNYFSENALLPGLVENEFFSSADIKANIDDYRSQLKKDKRKVPREWVYEKLQSLGLDTYLHNYSIRYPLGITKDKTVPGQNVYAILRAPRAASNEALVMSSPLRAKESDLTPTTGGIAVMLALAKFFRQKTYWAKDIIFLFTDHEQIGIQAWLDGYHDIKADYIQPGELMGRSGQIQAALNLEIPAGNIQNFNVKIEGLNGQLPNLDFFNLVVRLCKREGVDVTLHKQADPYLWNTLEGYQSSLSNMMQMMWTQASGISSGNHGLFLRYHIEALTLEGVAPKKGQPRGHERSGRIIEGVFRSLNNLLERFHQSFFFYILPTTSTYVSIGVYMPPFGLICAAGLIKISFTLLLAIRISSDKIGDNTAKNDKEKTKSKTEKEAEELLRSLKEGLGGEEGLNADKQQQLQDLLDDAAESPTGLLSILPLILISVLMGLLSYTGPEFITSVAPPIRMKIDDVITFGLMALFTASLLFPRMVGRLMNLIQKAVVLLVSPASMVLAAAMISCVGEKSSFLEMMGLSWDTTKHGLLLTIIDNYFFSSWMYPFFSLLVLPNWLFFWGIVHCQLPKLTV</sequence>
<dbReference type="InterPro" id="IPR007246">
    <property type="entry name" value="Gaa1"/>
</dbReference>
<reference evidence="14 15" key="1">
    <citation type="journal article" date="2017" name="Nat. Ecol. Evol.">
        <title>Scallop genome provides insights into evolution of bilaterian karyotype and development.</title>
        <authorList>
            <person name="Wang S."/>
            <person name="Zhang J."/>
            <person name="Jiao W."/>
            <person name="Li J."/>
            <person name="Xun X."/>
            <person name="Sun Y."/>
            <person name="Guo X."/>
            <person name="Huan P."/>
            <person name="Dong B."/>
            <person name="Zhang L."/>
            <person name="Hu X."/>
            <person name="Sun X."/>
            <person name="Wang J."/>
            <person name="Zhao C."/>
            <person name="Wang Y."/>
            <person name="Wang D."/>
            <person name="Huang X."/>
            <person name="Wang R."/>
            <person name="Lv J."/>
            <person name="Li Y."/>
            <person name="Zhang Z."/>
            <person name="Liu B."/>
            <person name="Lu W."/>
            <person name="Hui Y."/>
            <person name="Liang J."/>
            <person name="Zhou Z."/>
            <person name="Hou R."/>
            <person name="Li X."/>
            <person name="Liu Y."/>
            <person name="Li H."/>
            <person name="Ning X."/>
            <person name="Lin Y."/>
            <person name="Zhao L."/>
            <person name="Xing Q."/>
            <person name="Dou J."/>
            <person name="Li Y."/>
            <person name="Mao J."/>
            <person name="Guo H."/>
            <person name="Dou H."/>
            <person name="Li T."/>
            <person name="Mu C."/>
            <person name="Jiang W."/>
            <person name="Fu Q."/>
            <person name="Fu X."/>
            <person name="Miao Y."/>
            <person name="Liu J."/>
            <person name="Yu Q."/>
            <person name="Li R."/>
            <person name="Liao H."/>
            <person name="Li X."/>
            <person name="Kong Y."/>
            <person name="Jiang Z."/>
            <person name="Chourrout D."/>
            <person name="Li R."/>
            <person name="Bao Z."/>
        </authorList>
    </citation>
    <scope>NUCLEOTIDE SEQUENCE [LARGE SCALE GENOMIC DNA]</scope>
    <source>
        <strain evidence="14 15">PY_sf001</strain>
    </source>
</reference>